<evidence type="ECO:0000256" key="1">
    <source>
        <dbReference type="ARBA" id="ARBA00004761"/>
    </source>
</evidence>
<dbReference type="InterPro" id="IPR006001">
    <property type="entry name" value="Therm_gnt_kin"/>
</dbReference>
<gene>
    <name evidence="10" type="ORF">BON30_39400</name>
</gene>
<dbReference type="AlphaFoldDB" id="A0A1L9AZ52"/>
<evidence type="ECO:0000313" key="11">
    <source>
        <dbReference type="Proteomes" id="UP000182229"/>
    </source>
</evidence>
<reference evidence="11" key="1">
    <citation type="submission" date="2016-11" db="EMBL/GenBank/DDBJ databases">
        <authorList>
            <person name="Shukria A."/>
            <person name="Stevens D.C."/>
        </authorList>
    </citation>
    <scope>NUCLEOTIDE SEQUENCE [LARGE SCALE GENOMIC DNA]</scope>
    <source>
        <strain evidence="11">Cbfe23</strain>
    </source>
</reference>
<dbReference type="NCBIfam" id="TIGR01313">
    <property type="entry name" value="therm_gnt_kin"/>
    <property type="match status" value="1"/>
</dbReference>
<keyword evidence="4 9" id="KW-0808">Transferase</keyword>
<dbReference type="PANTHER" id="PTHR43442">
    <property type="entry name" value="GLUCONOKINASE-RELATED"/>
    <property type="match status" value="1"/>
</dbReference>
<keyword evidence="5 9" id="KW-0547">Nucleotide-binding</keyword>
<dbReference type="SUPFAM" id="SSF52540">
    <property type="entry name" value="P-loop containing nucleoside triphosphate hydrolases"/>
    <property type="match status" value="1"/>
</dbReference>
<organism evidence="10 11">
    <name type="scientific">Cystobacter ferrugineus</name>
    <dbReference type="NCBI Taxonomy" id="83449"/>
    <lineage>
        <taxon>Bacteria</taxon>
        <taxon>Pseudomonadati</taxon>
        <taxon>Myxococcota</taxon>
        <taxon>Myxococcia</taxon>
        <taxon>Myxococcales</taxon>
        <taxon>Cystobacterineae</taxon>
        <taxon>Archangiaceae</taxon>
        <taxon>Cystobacter</taxon>
    </lineage>
</organism>
<dbReference type="InterPro" id="IPR027417">
    <property type="entry name" value="P-loop_NTPase"/>
</dbReference>
<protein>
    <recommendedName>
        <fullName evidence="3 9">Gluconokinase</fullName>
        <ecNumber evidence="3 9">2.7.1.12</ecNumber>
    </recommendedName>
</protein>
<dbReference type="Pfam" id="PF01202">
    <property type="entry name" value="SKI"/>
    <property type="match status" value="1"/>
</dbReference>
<dbReference type="EMBL" id="MPIN01000015">
    <property type="protein sequence ID" value="OJH35297.1"/>
    <property type="molecule type" value="Genomic_DNA"/>
</dbReference>
<dbReference type="Gene3D" id="3.40.50.300">
    <property type="entry name" value="P-loop containing nucleotide triphosphate hydrolases"/>
    <property type="match status" value="1"/>
</dbReference>
<evidence type="ECO:0000256" key="5">
    <source>
        <dbReference type="ARBA" id="ARBA00022741"/>
    </source>
</evidence>
<dbReference type="Proteomes" id="UP000182229">
    <property type="component" value="Unassembled WGS sequence"/>
</dbReference>
<accession>A0A1L9AZ52</accession>
<dbReference type="GO" id="GO:0005737">
    <property type="term" value="C:cytoplasm"/>
    <property type="evidence" value="ECO:0007669"/>
    <property type="project" value="TreeGrafter"/>
</dbReference>
<proteinExistence type="inferred from homology"/>
<comment type="pathway">
    <text evidence="1">Carbohydrate acid metabolism.</text>
</comment>
<sequence length="166" mass="18015">MVIIVMGVAGAGKTTVGTRLARVLGWSFRDADEFHSAESIAKMAAGGALTDEERAPWLERMRQVIQRALESGEGGLVLACSALKAAYRERLTVDPARQRWVYLHGSRELLAQRLTARSGHFMPPSQLDNQLSVLEVPAGVCAVEVSVPPDEVVARILRGLELQPSV</sequence>
<dbReference type="EC" id="2.7.1.12" evidence="3 9"/>
<dbReference type="PANTHER" id="PTHR43442:SF3">
    <property type="entry name" value="GLUCONOKINASE-RELATED"/>
    <property type="match status" value="1"/>
</dbReference>
<dbReference type="RefSeq" id="WP_071903876.1">
    <property type="nucleotide sequence ID" value="NZ_MPIN01000015.1"/>
</dbReference>
<evidence type="ECO:0000256" key="9">
    <source>
        <dbReference type="RuleBase" id="RU363066"/>
    </source>
</evidence>
<dbReference type="InterPro" id="IPR031322">
    <property type="entry name" value="Shikimate/glucono_kinase"/>
</dbReference>
<comment type="similarity">
    <text evidence="2 9">Belongs to the gluconokinase GntK/GntV family.</text>
</comment>
<comment type="catalytic activity">
    <reaction evidence="8 9">
        <text>D-gluconate + ATP = 6-phospho-D-gluconate + ADP + H(+)</text>
        <dbReference type="Rhea" id="RHEA:19433"/>
        <dbReference type="ChEBI" id="CHEBI:15378"/>
        <dbReference type="ChEBI" id="CHEBI:18391"/>
        <dbReference type="ChEBI" id="CHEBI:30616"/>
        <dbReference type="ChEBI" id="CHEBI:58759"/>
        <dbReference type="ChEBI" id="CHEBI:456216"/>
        <dbReference type="EC" id="2.7.1.12"/>
    </reaction>
</comment>
<evidence type="ECO:0000256" key="8">
    <source>
        <dbReference type="ARBA" id="ARBA00048090"/>
    </source>
</evidence>
<evidence type="ECO:0000256" key="6">
    <source>
        <dbReference type="ARBA" id="ARBA00022777"/>
    </source>
</evidence>
<evidence type="ECO:0000313" key="10">
    <source>
        <dbReference type="EMBL" id="OJH35297.1"/>
    </source>
</evidence>
<keyword evidence="11" id="KW-1185">Reference proteome</keyword>
<keyword evidence="6 9" id="KW-0418">Kinase</keyword>
<dbReference type="STRING" id="83449.BON30_39400"/>
<reference evidence="10 11" key="2">
    <citation type="submission" date="2016-12" db="EMBL/GenBank/DDBJ databases">
        <title>Draft Genome Sequence of Cystobacter ferrugineus Strain Cbfe23.</title>
        <authorList>
            <person name="Akbar S."/>
            <person name="Dowd S.E."/>
            <person name="Stevens D.C."/>
        </authorList>
    </citation>
    <scope>NUCLEOTIDE SEQUENCE [LARGE SCALE GENOMIC DNA]</scope>
    <source>
        <strain evidence="10 11">Cbfe23</strain>
    </source>
</reference>
<dbReference type="GO" id="GO:0005524">
    <property type="term" value="F:ATP binding"/>
    <property type="evidence" value="ECO:0007669"/>
    <property type="project" value="UniProtKB-KW"/>
</dbReference>
<dbReference type="CDD" id="cd02021">
    <property type="entry name" value="GntK"/>
    <property type="match status" value="1"/>
</dbReference>
<evidence type="ECO:0000256" key="3">
    <source>
        <dbReference type="ARBA" id="ARBA00012054"/>
    </source>
</evidence>
<name>A0A1L9AZ52_9BACT</name>
<dbReference type="OrthoDB" id="9800332at2"/>
<evidence type="ECO:0000256" key="7">
    <source>
        <dbReference type="ARBA" id="ARBA00022840"/>
    </source>
</evidence>
<comment type="caution">
    <text evidence="10">The sequence shown here is derived from an EMBL/GenBank/DDBJ whole genome shotgun (WGS) entry which is preliminary data.</text>
</comment>
<dbReference type="GO" id="GO:0005975">
    <property type="term" value="P:carbohydrate metabolic process"/>
    <property type="evidence" value="ECO:0007669"/>
    <property type="project" value="InterPro"/>
</dbReference>
<dbReference type="GO" id="GO:0046316">
    <property type="term" value="F:gluconokinase activity"/>
    <property type="evidence" value="ECO:0007669"/>
    <property type="project" value="UniProtKB-EC"/>
</dbReference>
<evidence type="ECO:0000256" key="2">
    <source>
        <dbReference type="ARBA" id="ARBA00008420"/>
    </source>
</evidence>
<keyword evidence="7 9" id="KW-0067">ATP-binding</keyword>
<evidence type="ECO:0000256" key="4">
    <source>
        <dbReference type="ARBA" id="ARBA00022679"/>
    </source>
</evidence>